<proteinExistence type="inferred from homology"/>
<dbReference type="GO" id="GO:0019838">
    <property type="term" value="F:growth factor binding"/>
    <property type="evidence" value="ECO:0007669"/>
    <property type="project" value="UniProtKB-KW"/>
</dbReference>
<protein>
    <recommendedName>
        <fullName evidence="10">Chitin-binding type-2 domain-containing protein</fullName>
    </recommendedName>
</protein>
<evidence type="ECO:0000313" key="8">
    <source>
        <dbReference type="EMBL" id="ESP04367.1"/>
    </source>
</evidence>
<organism evidence="8 9">
    <name type="scientific">Lottia gigantea</name>
    <name type="common">Giant owl limpet</name>
    <dbReference type="NCBI Taxonomy" id="225164"/>
    <lineage>
        <taxon>Eukaryota</taxon>
        <taxon>Metazoa</taxon>
        <taxon>Spiralia</taxon>
        <taxon>Lophotrochozoa</taxon>
        <taxon>Mollusca</taxon>
        <taxon>Gastropoda</taxon>
        <taxon>Patellogastropoda</taxon>
        <taxon>Lottioidea</taxon>
        <taxon>Lottiidae</taxon>
        <taxon>Lottia</taxon>
    </lineage>
</organism>
<dbReference type="GO" id="GO:0005576">
    <property type="term" value="C:extracellular region"/>
    <property type="evidence" value="ECO:0007669"/>
    <property type="project" value="UniProtKB-SubCell"/>
</dbReference>
<sequence length="154" mass="17495">MGFNEMKVLLVLVTLVTLCSGAYWNRTGVEGDLPYNPQDGYQCSYTVCSRFITGSRRFHIICEKGSDSYDCIYEGNPQLCQGFKNGGQQSYWNTLTGMVGRGEAHACTLRKLNDDEICPPKRIFTMYRLHFRYLGGNGRVIPQRRPARPFCSDV</sequence>
<dbReference type="KEGG" id="lgi:LOTGIDRAFT_170871"/>
<keyword evidence="6" id="KW-0340">Growth factor binding</keyword>
<dbReference type="InterPro" id="IPR010510">
    <property type="entry name" value="FGF1-bd"/>
</dbReference>
<dbReference type="GeneID" id="20241578"/>
<dbReference type="AlphaFoldDB" id="V4BEV4"/>
<gene>
    <name evidence="8" type="ORF">LOTGIDRAFT_170871</name>
</gene>
<dbReference type="RefSeq" id="XP_009044970.1">
    <property type="nucleotide sequence ID" value="XM_009046722.1"/>
</dbReference>
<evidence type="ECO:0000256" key="5">
    <source>
        <dbReference type="ARBA" id="ARBA00023157"/>
    </source>
</evidence>
<evidence type="ECO:0000256" key="6">
    <source>
        <dbReference type="ARBA" id="ARBA00023183"/>
    </source>
</evidence>
<dbReference type="HOGENOM" id="CLU_1706254_0_0_1"/>
<evidence type="ECO:0000256" key="2">
    <source>
        <dbReference type="ARBA" id="ARBA00008326"/>
    </source>
</evidence>
<keyword evidence="5" id="KW-1015">Disulfide bond</keyword>
<evidence type="ECO:0000256" key="1">
    <source>
        <dbReference type="ARBA" id="ARBA00004613"/>
    </source>
</evidence>
<reference evidence="8 9" key="1">
    <citation type="journal article" date="2013" name="Nature">
        <title>Insights into bilaterian evolution from three spiralian genomes.</title>
        <authorList>
            <person name="Simakov O."/>
            <person name="Marletaz F."/>
            <person name="Cho S.J."/>
            <person name="Edsinger-Gonzales E."/>
            <person name="Havlak P."/>
            <person name="Hellsten U."/>
            <person name="Kuo D.H."/>
            <person name="Larsson T."/>
            <person name="Lv J."/>
            <person name="Arendt D."/>
            <person name="Savage R."/>
            <person name="Osoegawa K."/>
            <person name="de Jong P."/>
            <person name="Grimwood J."/>
            <person name="Chapman J.A."/>
            <person name="Shapiro H."/>
            <person name="Aerts A."/>
            <person name="Otillar R.P."/>
            <person name="Terry A.Y."/>
            <person name="Boore J.L."/>
            <person name="Grigoriev I.V."/>
            <person name="Lindberg D.R."/>
            <person name="Seaver E.C."/>
            <person name="Weisblat D.A."/>
            <person name="Putnam N.H."/>
            <person name="Rokhsar D.S."/>
        </authorList>
    </citation>
    <scope>NUCLEOTIDE SEQUENCE [LARGE SCALE GENOMIC DNA]</scope>
</reference>
<comment type="subcellular location">
    <subcellularLocation>
        <location evidence="1">Secreted</location>
    </subcellularLocation>
</comment>
<dbReference type="EMBL" id="KB199780">
    <property type="protein sequence ID" value="ESP04367.1"/>
    <property type="molecule type" value="Genomic_DNA"/>
</dbReference>
<evidence type="ECO:0000256" key="3">
    <source>
        <dbReference type="ARBA" id="ARBA00022525"/>
    </source>
</evidence>
<dbReference type="CTD" id="20241578"/>
<keyword evidence="4 7" id="KW-0732">Signal</keyword>
<accession>V4BEV4</accession>
<evidence type="ECO:0008006" key="10">
    <source>
        <dbReference type="Google" id="ProtNLM"/>
    </source>
</evidence>
<evidence type="ECO:0000313" key="9">
    <source>
        <dbReference type="Proteomes" id="UP000030746"/>
    </source>
</evidence>
<evidence type="ECO:0000256" key="4">
    <source>
        <dbReference type="ARBA" id="ARBA00022729"/>
    </source>
</evidence>
<dbReference type="Proteomes" id="UP000030746">
    <property type="component" value="Unassembled WGS sequence"/>
</dbReference>
<feature type="signal peptide" evidence="7">
    <location>
        <begin position="1"/>
        <end position="21"/>
    </location>
</feature>
<feature type="chain" id="PRO_5004718036" description="Chitin-binding type-2 domain-containing protein" evidence="7">
    <location>
        <begin position="22"/>
        <end position="154"/>
    </location>
</feature>
<name>V4BEV4_LOTGI</name>
<evidence type="ECO:0000256" key="7">
    <source>
        <dbReference type="SAM" id="SignalP"/>
    </source>
</evidence>
<keyword evidence="9" id="KW-1185">Reference proteome</keyword>
<dbReference type="Pfam" id="PF06473">
    <property type="entry name" value="FGF-BP1"/>
    <property type="match status" value="1"/>
</dbReference>
<keyword evidence="3" id="KW-0964">Secreted</keyword>
<comment type="similarity">
    <text evidence="2">Belongs to the fibroblast growth factor-binding protein family.</text>
</comment>